<dbReference type="SUPFAM" id="SSF53213">
    <property type="entry name" value="LigB-like"/>
    <property type="match status" value="1"/>
</dbReference>
<evidence type="ECO:0000313" key="2">
    <source>
        <dbReference type="EMBL" id="OGG43607.1"/>
    </source>
</evidence>
<name>A0A1F6C488_9BACT</name>
<dbReference type="InterPro" id="IPR002737">
    <property type="entry name" value="MEMO1_fam"/>
</dbReference>
<dbReference type="AlphaFoldDB" id="A0A1F6C488"/>
<sequence length="209" mass="23005">STVASIEKPKTIILIGPNHNNRGNAVLSSVRPWGTPFGTVEPDTAVVESLHSSSVVSLWGDGFEEEHSIGAIVPFIKYYFPNARLVPIVIRSDIGRVDAERLGKSLAALISDESVLLLASIDFSHYQPRAEAEANDRETWKAITSFDLSRLSTFGNDHLDAPWTLVAFLAALKEQEIFRMKLLQNTNSGALTNDDKLLTTSYFTVLFGK</sequence>
<dbReference type="Proteomes" id="UP000178249">
    <property type="component" value="Unassembled WGS sequence"/>
</dbReference>
<accession>A0A1F6C488</accession>
<protein>
    <submittedName>
        <fullName evidence="2">AmmeMemoRadiSam system protein B</fullName>
    </submittedName>
</protein>
<feature type="non-terminal residue" evidence="2">
    <location>
        <position position="1"/>
    </location>
</feature>
<evidence type="ECO:0000256" key="1">
    <source>
        <dbReference type="ARBA" id="ARBA00006315"/>
    </source>
</evidence>
<evidence type="ECO:0000313" key="3">
    <source>
        <dbReference type="Proteomes" id="UP000178249"/>
    </source>
</evidence>
<dbReference type="NCBIfam" id="TIGR04336">
    <property type="entry name" value="AmmeMemoSam_B"/>
    <property type="match status" value="1"/>
</dbReference>
<gene>
    <name evidence="2" type="ORF">A2841_02130</name>
</gene>
<reference evidence="2 3" key="1">
    <citation type="journal article" date="2016" name="Nat. Commun.">
        <title>Thousands of microbial genomes shed light on interconnected biogeochemical processes in an aquifer system.</title>
        <authorList>
            <person name="Anantharaman K."/>
            <person name="Brown C.T."/>
            <person name="Hug L.A."/>
            <person name="Sharon I."/>
            <person name="Castelle C.J."/>
            <person name="Probst A.J."/>
            <person name="Thomas B.C."/>
            <person name="Singh A."/>
            <person name="Wilkins M.J."/>
            <person name="Karaoz U."/>
            <person name="Brodie E.L."/>
            <person name="Williams K.H."/>
            <person name="Hubbard S.S."/>
            <person name="Banfield J.F."/>
        </authorList>
    </citation>
    <scope>NUCLEOTIDE SEQUENCE [LARGE SCALE GENOMIC DNA]</scope>
</reference>
<comment type="similarity">
    <text evidence="1">Belongs to the MEMO1 family.</text>
</comment>
<dbReference type="Pfam" id="PF01875">
    <property type="entry name" value="Memo"/>
    <property type="match status" value="1"/>
</dbReference>
<proteinExistence type="inferred from homology"/>
<dbReference type="CDD" id="cd07361">
    <property type="entry name" value="MEMO_like"/>
    <property type="match status" value="1"/>
</dbReference>
<dbReference type="PANTHER" id="PTHR11060">
    <property type="entry name" value="PROTEIN MEMO1"/>
    <property type="match status" value="1"/>
</dbReference>
<dbReference type="EMBL" id="MFKP01000035">
    <property type="protein sequence ID" value="OGG43607.1"/>
    <property type="molecule type" value="Genomic_DNA"/>
</dbReference>
<dbReference type="PANTHER" id="PTHR11060:SF0">
    <property type="entry name" value="PROTEIN MEMO1"/>
    <property type="match status" value="1"/>
</dbReference>
<organism evidence="2 3">
    <name type="scientific">Candidatus Kaiserbacteria bacterium RIFCSPHIGHO2_01_FULL_48_10</name>
    <dbReference type="NCBI Taxonomy" id="1798476"/>
    <lineage>
        <taxon>Bacteria</taxon>
        <taxon>Candidatus Kaiseribacteriota</taxon>
    </lineage>
</organism>
<comment type="caution">
    <text evidence="2">The sequence shown here is derived from an EMBL/GenBank/DDBJ whole genome shotgun (WGS) entry which is preliminary data.</text>
</comment>
<dbReference type="Gene3D" id="3.40.830.10">
    <property type="entry name" value="LigB-like"/>
    <property type="match status" value="1"/>
</dbReference>